<dbReference type="Proteomes" id="UP000499080">
    <property type="component" value="Unassembled WGS sequence"/>
</dbReference>
<comment type="caution">
    <text evidence="1">The sequence shown here is derived from an EMBL/GenBank/DDBJ whole genome shotgun (WGS) entry which is preliminary data.</text>
</comment>
<gene>
    <name evidence="1" type="ORF">AVEN_205523_1</name>
</gene>
<organism evidence="1 2">
    <name type="scientific">Araneus ventricosus</name>
    <name type="common">Orbweaver spider</name>
    <name type="synonym">Epeira ventricosa</name>
    <dbReference type="NCBI Taxonomy" id="182803"/>
    <lineage>
        <taxon>Eukaryota</taxon>
        <taxon>Metazoa</taxon>
        <taxon>Ecdysozoa</taxon>
        <taxon>Arthropoda</taxon>
        <taxon>Chelicerata</taxon>
        <taxon>Arachnida</taxon>
        <taxon>Araneae</taxon>
        <taxon>Araneomorphae</taxon>
        <taxon>Entelegynae</taxon>
        <taxon>Araneoidea</taxon>
        <taxon>Araneidae</taxon>
        <taxon>Araneus</taxon>
    </lineage>
</organism>
<protein>
    <submittedName>
        <fullName evidence="1">Uncharacterized protein</fullName>
    </submittedName>
</protein>
<keyword evidence="2" id="KW-1185">Reference proteome</keyword>
<proteinExistence type="predicted"/>
<reference evidence="1 2" key="1">
    <citation type="journal article" date="2019" name="Sci. Rep.">
        <title>Orb-weaving spider Araneus ventricosus genome elucidates the spidroin gene catalogue.</title>
        <authorList>
            <person name="Kono N."/>
            <person name="Nakamura H."/>
            <person name="Ohtoshi R."/>
            <person name="Moran D.A.P."/>
            <person name="Shinohara A."/>
            <person name="Yoshida Y."/>
            <person name="Fujiwara M."/>
            <person name="Mori M."/>
            <person name="Tomita M."/>
            <person name="Arakawa K."/>
        </authorList>
    </citation>
    <scope>NUCLEOTIDE SEQUENCE [LARGE SCALE GENOMIC DNA]</scope>
</reference>
<dbReference type="AlphaFoldDB" id="A0A4Y2MA96"/>
<evidence type="ECO:0000313" key="1">
    <source>
        <dbReference type="EMBL" id="GBN23424.1"/>
    </source>
</evidence>
<dbReference type="EMBL" id="BGPR01006994">
    <property type="protein sequence ID" value="GBN23424.1"/>
    <property type="molecule type" value="Genomic_DNA"/>
</dbReference>
<accession>A0A4Y2MA96</accession>
<sequence length="99" mass="11413">MGCKQIPHVFFFGYPVHQRTCRERERDDLFSLSVFTKLLTSIESVVRGAFALGTDFTLSTPVPLYKSPFPVYFRVNRELCCRHPKAFLNRTLANLLGDK</sequence>
<evidence type="ECO:0000313" key="2">
    <source>
        <dbReference type="Proteomes" id="UP000499080"/>
    </source>
</evidence>
<name>A0A4Y2MA96_ARAVE</name>